<evidence type="ECO:0000313" key="3">
    <source>
        <dbReference type="Proteomes" id="UP000279259"/>
    </source>
</evidence>
<dbReference type="AlphaFoldDB" id="A0A427YUB5"/>
<dbReference type="SUPFAM" id="SSF51735">
    <property type="entry name" value="NAD(P)-binding Rossmann-fold domains"/>
    <property type="match status" value="1"/>
</dbReference>
<evidence type="ECO:0000256" key="1">
    <source>
        <dbReference type="ARBA" id="ARBA00006484"/>
    </source>
</evidence>
<gene>
    <name evidence="2" type="ORF">EHS25_004395</name>
</gene>
<comment type="caution">
    <text evidence="2">The sequence shown here is derived from an EMBL/GenBank/DDBJ whole genome shotgun (WGS) entry which is preliminary data.</text>
</comment>
<dbReference type="GO" id="GO:0016491">
    <property type="term" value="F:oxidoreductase activity"/>
    <property type="evidence" value="ECO:0007669"/>
    <property type="project" value="TreeGrafter"/>
</dbReference>
<organism evidence="2 3">
    <name type="scientific">Saitozyma podzolica</name>
    <dbReference type="NCBI Taxonomy" id="1890683"/>
    <lineage>
        <taxon>Eukaryota</taxon>
        <taxon>Fungi</taxon>
        <taxon>Dikarya</taxon>
        <taxon>Basidiomycota</taxon>
        <taxon>Agaricomycotina</taxon>
        <taxon>Tremellomycetes</taxon>
        <taxon>Tremellales</taxon>
        <taxon>Trimorphomycetaceae</taxon>
        <taxon>Saitozyma</taxon>
    </lineage>
</organism>
<dbReference type="Proteomes" id="UP000279259">
    <property type="component" value="Unassembled WGS sequence"/>
</dbReference>
<dbReference type="PANTHER" id="PTHR43544:SF12">
    <property type="entry name" value="NAD(P)-BINDING ROSSMANN-FOLD SUPERFAMILY PROTEIN"/>
    <property type="match status" value="1"/>
</dbReference>
<reference evidence="2 3" key="1">
    <citation type="submission" date="2018-11" db="EMBL/GenBank/DDBJ databases">
        <title>Genome sequence of Saitozyma podzolica DSM 27192.</title>
        <authorList>
            <person name="Aliyu H."/>
            <person name="Gorte O."/>
            <person name="Ochsenreither K."/>
        </authorList>
    </citation>
    <scope>NUCLEOTIDE SEQUENCE [LARGE SCALE GENOMIC DNA]</scope>
    <source>
        <strain evidence="2 3">DSM 27192</strain>
    </source>
</reference>
<dbReference type="InterPro" id="IPR036291">
    <property type="entry name" value="NAD(P)-bd_dom_sf"/>
</dbReference>
<evidence type="ECO:0000313" key="2">
    <source>
        <dbReference type="EMBL" id="RSH94591.1"/>
    </source>
</evidence>
<sequence>MSVAIIQGASGGQGLALASHLLRHTGLRVYALTHGKAKVLEEKLVSESGEGKGSGSGERLSVLGGVDIREEDGLEKAAKTVREREGKSSVRLVACMAGILQPEKSLSAINLDTALDAFRINTLGHLLTYKHFVPLIPTRRDLADLAKSWREDDNNADPAGGVISPENSLCWSMSARVGSIADNQKGGWYSYRSSKAALNQILVNKSSSAIAIAYHPGTVLTPFSQRVVGSDAKPDPPHGRFSVQQGVEHMLGVMKRVRRDEEWGGGFFDWEGKRVEW</sequence>
<comment type="similarity">
    <text evidence="1">Belongs to the short-chain dehydrogenases/reductases (SDR) family.</text>
</comment>
<name>A0A427YUB5_9TREE</name>
<dbReference type="GO" id="GO:0005737">
    <property type="term" value="C:cytoplasm"/>
    <property type="evidence" value="ECO:0007669"/>
    <property type="project" value="TreeGrafter"/>
</dbReference>
<dbReference type="OrthoDB" id="5296at2759"/>
<protein>
    <recommendedName>
        <fullName evidence="4">Rossman fold oxidoreductase</fullName>
    </recommendedName>
</protein>
<dbReference type="InterPro" id="IPR051468">
    <property type="entry name" value="Fungal_SecMetab_SDRs"/>
</dbReference>
<keyword evidence="3" id="KW-1185">Reference proteome</keyword>
<accession>A0A427YUB5</accession>
<proteinExistence type="inferred from homology"/>
<evidence type="ECO:0008006" key="4">
    <source>
        <dbReference type="Google" id="ProtNLM"/>
    </source>
</evidence>
<dbReference type="PANTHER" id="PTHR43544">
    <property type="entry name" value="SHORT-CHAIN DEHYDROGENASE/REDUCTASE"/>
    <property type="match status" value="1"/>
</dbReference>
<dbReference type="EMBL" id="RSCD01000002">
    <property type="protein sequence ID" value="RSH94591.1"/>
    <property type="molecule type" value="Genomic_DNA"/>
</dbReference>
<dbReference type="Gene3D" id="3.40.50.720">
    <property type="entry name" value="NAD(P)-binding Rossmann-like Domain"/>
    <property type="match status" value="1"/>
</dbReference>